<dbReference type="NCBIfam" id="TIGR01379">
    <property type="entry name" value="thiL"/>
    <property type="match status" value="1"/>
</dbReference>
<dbReference type="EMBL" id="JBHMQT010000014">
    <property type="protein sequence ID" value="MFC0862480.1"/>
    <property type="molecule type" value="Genomic_DNA"/>
</dbReference>
<keyword evidence="1" id="KW-0067">ATP-binding</keyword>
<protein>
    <recommendedName>
        <fullName evidence="1">Thiamine-monophosphate kinase</fullName>
        <shortName evidence="1">TMP kinase</shortName>
        <shortName evidence="1">Thiamine-phosphate kinase</shortName>
        <ecNumber evidence="1">2.7.4.16</ecNumber>
    </recommendedName>
</protein>
<dbReference type="NCBIfam" id="NF004351">
    <property type="entry name" value="PRK05731.1-4"/>
    <property type="match status" value="1"/>
</dbReference>
<feature type="binding site" evidence="1">
    <location>
        <position position="61"/>
    </location>
    <ligand>
        <name>substrate</name>
    </ligand>
</feature>
<dbReference type="InterPro" id="IPR006283">
    <property type="entry name" value="ThiL-like"/>
</dbReference>
<dbReference type="InterPro" id="IPR036921">
    <property type="entry name" value="PurM-like_N_sf"/>
</dbReference>
<feature type="binding site" evidence="1">
    <location>
        <position position="38"/>
    </location>
    <ligand>
        <name>Mg(2+)</name>
        <dbReference type="ChEBI" id="CHEBI:18420"/>
        <label>3</label>
    </ligand>
</feature>
<keyword evidence="1 5" id="KW-0418">Kinase</keyword>
<name>A0ABV6U3P3_9ACTN</name>
<feature type="binding site" evidence="1">
    <location>
        <position position="131"/>
    </location>
    <ligand>
        <name>Mg(2+)</name>
        <dbReference type="ChEBI" id="CHEBI:18420"/>
        <label>1</label>
    </ligand>
</feature>
<evidence type="ECO:0000259" key="3">
    <source>
        <dbReference type="Pfam" id="PF00586"/>
    </source>
</evidence>
<dbReference type="Gene3D" id="3.30.1330.10">
    <property type="entry name" value="PurM-like, N-terminal domain"/>
    <property type="match status" value="1"/>
</dbReference>
<feature type="domain" description="PurM-like N-terminal" evidence="3">
    <location>
        <begin position="36"/>
        <end position="146"/>
    </location>
</feature>
<feature type="binding site" evidence="1">
    <location>
        <position position="250"/>
    </location>
    <ligand>
        <name>Mg(2+)</name>
        <dbReference type="ChEBI" id="CHEBI:18420"/>
        <label>5</label>
    </ligand>
</feature>
<feature type="region of interest" description="Disordered" evidence="2">
    <location>
        <begin position="192"/>
        <end position="213"/>
    </location>
</feature>
<keyword evidence="1" id="KW-0479">Metal-binding</keyword>
<feature type="binding site" evidence="1">
    <location>
        <position position="247"/>
    </location>
    <ligand>
        <name>Mg(2+)</name>
        <dbReference type="ChEBI" id="CHEBI:18420"/>
        <label>3</label>
    </ligand>
</feature>
<feature type="binding site" evidence="1">
    <location>
        <position position="54"/>
    </location>
    <ligand>
        <name>Mg(2+)</name>
        <dbReference type="ChEBI" id="CHEBI:18420"/>
        <label>2</label>
    </ligand>
</feature>
<dbReference type="EC" id="2.7.4.16" evidence="1"/>
<proteinExistence type="inferred from homology"/>
<organism evidence="5 6">
    <name type="scientific">Sphaerimonospora cavernae</name>
    <dbReference type="NCBI Taxonomy" id="1740611"/>
    <lineage>
        <taxon>Bacteria</taxon>
        <taxon>Bacillati</taxon>
        <taxon>Actinomycetota</taxon>
        <taxon>Actinomycetes</taxon>
        <taxon>Streptosporangiales</taxon>
        <taxon>Streptosporangiaceae</taxon>
        <taxon>Sphaerimonospora</taxon>
    </lineage>
</organism>
<feature type="binding site" evidence="1">
    <location>
        <position position="156"/>
    </location>
    <ligand>
        <name>ATP</name>
        <dbReference type="ChEBI" id="CHEBI:30616"/>
    </ligand>
</feature>
<feature type="binding site" evidence="1">
    <location>
        <position position="83"/>
    </location>
    <ligand>
        <name>Mg(2+)</name>
        <dbReference type="ChEBI" id="CHEBI:18420"/>
        <label>4</label>
    </ligand>
</feature>
<comment type="miscellaneous">
    <text evidence="1">Reaction mechanism of ThiL seems to utilize a direct, inline transfer of the gamma-phosphate of ATP to TMP rather than a phosphorylated enzyme intermediate.</text>
</comment>
<dbReference type="InterPro" id="IPR010918">
    <property type="entry name" value="PurM-like_C_dom"/>
</dbReference>
<feature type="binding site" evidence="1">
    <location>
        <position position="53"/>
    </location>
    <ligand>
        <name>Mg(2+)</name>
        <dbReference type="ChEBI" id="CHEBI:18420"/>
        <label>1</label>
    </ligand>
</feature>
<dbReference type="Pfam" id="PF02769">
    <property type="entry name" value="AIRS_C"/>
    <property type="match status" value="1"/>
</dbReference>
<dbReference type="RefSeq" id="WP_394300864.1">
    <property type="nucleotide sequence ID" value="NZ_JBHMQT010000014.1"/>
</dbReference>
<keyword evidence="1 5" id="KW-0808">Transferase</keyword>
<dbReference type="PIRSF" id="PIRSF005303">
    <property type="entry name" value="Thiam_monoph_kin"/>
    <property type="match status" value="1"/>
</dbReference>
<comment type="catalytic activity">
    <reaction evidence="1">
        <text>thiamine phosphate + ATP = thiamine diphosphate + ADP</text>
        <dbReference type="Rhea" id="RHEA:15913"/>
        <dbReference type="ChEBI" id="CHEBI:30616"/>
        <dbReference type="ChEBI" id="CHEBI:37575"/>
        <dbReference type="ChEBI" id="CHEBI:58937"/>
        <dbReference type="ChEBI" id="CHEBI:456216"/>
        <dbReference type="EC" id="2.7.4.16"/>
    </reaction>
</comment>
<dbReference type="InterPro" id="IPR016188">
    <property type="entry name" value="PurM-like_N"/>
</dbReference>
<gene>
    <name evidence="1" type="primary">thiL</name>
    <name evidence="5" type="ORF">ACFHYQ_09245</name>
</gene>
<comment type="caution">
    <text evidence="5">The sequence shown here is derived from an EMBL/GenBank/DDBJ whole genome shotgun (WGS) entry which is preliminary data.</text>
</comment>
<dbReference type="PANTHER" id="PTHR30270:SF0">
    <property type="entry name" value="THIAMINE-MONOPHOSPHATE KINASE"/>
    <property type="match status" value="1"/>
</dbReference>
<evidence type="ECO:0000256" key="2">
    <source>
        <dbReference type="SAM" id="MobiDB-lite"/>
    </source>
</evidence>
<feature type="compositionally biased region" description="Gly residues" evidence="2">
    <location>
        <begin position="197"/>
        <end position="213"/>
    </location>
</feature>
<dbReference type="PANTHER" id="PTHR30270">
    <property type="entry name" value="THIAMINE-MONOPHOSPHATE KINASE"/>
    <property type="match status" value="1"/>
</dbReference>
<dbReference type="Gene3D" id="3.90.650.10">
    <property type="entry name" value="PurM-like C-terminal domain"/>
    <property type="match status" value="1"/>
</dbReference>
<feature type="binding site" evidence="1">
    <location>
        <position position="52"/>
    </location>
    <ligand>
        <name>Mg(2+)</name>
        <dbReference type="ChEBI" id="CHEBI:18420"/>
        <label>4</label>
    </ligand>
</feature>
<feature type="binding site" evidence="1">
    <location>
        <position position="302"/>
    </location>
    <ligand>
        <name>substrate</name>
    </ligand>
</feature>
<feature type="binding site" evidence="1">
    <location>
        <position position="38"/>
    </location>
    <ligand>
        <name>Mg(2+)</name>
        <dbReference type="ChEBI" id="CHEBI:18420"/>
        <label>4</label>
    </ligand>
</feature>
<comment type="similarity">
    <text evidence="1">Belongs to the thiamine-monophosphate kinase family.</text>
</comment>
<feature type="binding site" evidence="1">
    <location>
        <position position="249"/>
    </location>
    <ligand>
        <name>ATP</name>
        <dbReference type="ChEBI" id="CHEBI:30616"/>
    </ligand>
</feature>
<comment type="pathway">
    <text evidence="1">Cofactor biosynthesis; thiamine diphosphate biosynthesis; thiamine diphosphate from thiamine phosphate: step 1/1.</text>
</comment>
<feature type="binding site" evidence="1">
    <location>
        <position position="344"/>
    </location>
    <ligand>
        <name>substrate</name>
    </ligand>
</feature>
<keyword evidence="6" id="KW-1185">Reference proteome</keyword>
<feature type="binding site" evidence="1">
    <location>
        <position position="54"/>
    </location>
    <ligand>
        <name>Mg(2+)</name>
        <dbReference type="ChEBI" id="CHEBI:18420"/>
        <label>1</label>
    </ligand>
</feature>
<dbReference type="CDD" id="cd02194">
    <property type="entry name" value="ThiL"/>
    <property type="match status" value="1"/>
</dbReference>
<dbReference type="GO" id="GO:0009030">
    <property type="term" value="F:thiamine-phosphate kinase activity"/>
    <property type="evidence" value="ECO:0007669"/>
    <property type="project" value="UniProtKB-EC"/>
</dbReference>
<dbReference type="HAMAP" id="MF_02128">
    <property type="entry name" value="TMP_kinase"/>
    <property type="match status" value="1"/>
</dbReference>
<evidence type="ECO:0000313" key="6">
    <source>
        <dbReference type="Proteomes" id="UP001589870"/>
    </source>
</evidence>
<dbReference type="InterPro" id="IPR036676">
    <property type="entry name" value="PurM-like_C_sf"/>
</dbReference>
<comment type="function">
    <text evidence="1">Catalyzes the ATP-dependent phosphorylation of thiamine-monophosphate (TMP) to form thiamine-pyrophosphate (TPP), the active form of vitamin B1.</text>
</comment>
<feature type="binding site" evidence="1">
    <location>
        <position position="83"/>
    </location>
    <ligand>
        <name>Mg(2+)</name>
        <dbReference type="ChEBI" id="CHEBI:18420"/>
        <label>2</label>
    </ligand>
</feature>
<keyword evidence="1" id="KW-0784">Thiamine biosynthesis</keyword>
<dbReference type="Pfam" id="PF00586">
    <property type="entry name" value="AIRS"/>
    <property type="match status" value="1"/>
</dbReference>
<dbReference type="Proteomes" id="UP001589870">
    <property type="component" value="Unassembled WGS sequence"/>
</dbReference>
<keyword evidence="1" id="KW-0547">Nucleotide-binding</keyword>
<feature type="binding site" evidence="1">
    <location>
        <begin position="130"/>
        <end position="131"/>
    </location>
    <ligand>
        <name>ATP</name>
        <dbReference type="ChEBI" id="CHEBI:30616"/>
    </ligand>
</feature>
<keyword evidence="1" id="KW-0460">Magnesium</keyword>
<feature type="binding site" evidence="1">
    <location>
        <position position="83"/>
    </location>
    <ligand>
        <name>Mg(2+)</name>
        <dbReference type="ChEBI" id="CHEBI:18420"/>
        <label>3</label>
    </ligand>
</feature>
<dbReference type="SUPFAM" id="SSF56042">
    <property type="entry name" value="PurM C-terminal domain-like"/>
    <property type="match status" value="1"/>
</dbReference>
<dbReference type="SUPFAM" id="SSF55326">
    <property type="entry name" value="PurM N-terminal domain-like"/>
    <property type="match status" value="1"/>
</dbReference>
<comment type="caution">
    <text evidence="1">Lacks conserved residue(s) required for the propagation of feature annotation.</text>
</comment>
<reference evidence="5 6" key="1">
    <citation type="submission" date="2024-09" db="EMBL/GenBank/DDBJ databases">
        <authorList>
            <person name="Sun Q."/>
            <person name="Mori K."/>
        </authorList>
    </citation>
    <scope>NUCLEOTIDE SEQUENCE [LARGE SCALE GENOMIC DNA]</scope>
    <source>
        <strain evidence="5 6">TBRC 1851</strain>
    </source>
</reference>
<accession>A0ABV6U3P3</accession>
<evidence type="ECO:0000256" key="1">
    <source>
        <dbReference type="HAMAP-Rule" id="MF_02128"/>
    </source>
</evidence>
<evidence type="ECO:0000259" key="4">
    <source>
        <dbReference type="Pfam" id="PF02769"/>
    </source>
</evidence>
<evidence type="ECO:0000313" key="5">
    <source>
        <dbReference type="EMBL" id="MFC0862480.1"/>
    </source>
</evidence>
<sequence length="349" mass="34929">MHRGCVITVGELGEFGVISRITGRLSQSPAVLLGPGDDAAVLTAPDGRVVVTTDVLIEGRHFRRDWSSGYDIGRKSAAQNLADIAAMGAEPTSLVVGLGLPADTAIEWLDALTDGFRDECALAGTGVAGGDIARSEIVMIGVTALGDLGGRPPVTRSGARPGHIVAVAGRLGYAAAGLALLRAGLASGAVPASEGVPGTGDAPGEGAGGSGGLPPGLVALVDAHRRPRPPYAQGPEAAGLGATAMLDVSDGLLQDLGHVAAASGVGIRLDPAALPIPEIFAEAAGVLGDEVDPLDWVLTGGDDHALAAAFPPDVRLPPEWTPIGEVTAGEGVQITGHPTMSGGWDHFRG</sequence>
<feature type="domain" description="PurM-like C-terminal" evidence="4">
    <location>
        <begin position="161"/>
        <end position="334"/>
    </location>
</feature>